<dbReference type="EMBL" id="AMQN01012761">
    <property type="status" value="NOT_ANNOTATED_CDS"/>
    <property type="molecule type" value="Genomic_DNA"/>
</dbReference>
<reference evidence="3" key="3">
    <citation type="submission" date="2015-06" db="UniProtKB">
        <authorList>
            <consortium name="EnsemblMetazoa"/>
        </authorList>
    </citation>
    <scope>IDENTIFICATION</scope>
</reference>
<dbReference type="Proteomes" id="UP000014760">
    <property type="component" value="Unassembled WGS sequence"/>
</dbReference>
<feature type="region of interest" description="Disordered" evidence="1">
    <location>
        <begin position="211"/>
        <end position="262"/>
    </location>
</feature>
<feature type="compositionally biased region" description="Polar residues" evidence="1">
    <location>
        <begin position="140"/>
        <end position="176"/>
    </location>
</feature>
<dbReference type="EMBL" id="KB309733">
    <property type="protein sequence ID" value="ELT93452.1"/>
    <property type="molecule type" value="Genomic_DNA"/>
</dbReference>
<protein>
    <submittedName>
        <fullName evidence="2 3">Uncharacterized protein</fullName>
    </submittedName>
</protein>
<dbReference type="PANTHER" id="PTHR33244">
    <property type="entry name" value="INTEGRASE CATALYTIC DOMAIN-CONTAINING PROTEIN-RELATED"/>
    <property type="match status" value="1"/>
</dbReference>
<dbReference type="AlphaFoldDB" id="R7TIZ2"/>
<feature type="compositionally biased region" description="Basic and acidic residues" evidence="1">
    <location>
        <begin position="252"/>
        <end position="262"/>
    </location>
</feature>
<reference evidence="4" key="1">
    <citation type="submission" date="2012-12" db="EMBL/GenBank/DDBJ databases">
        <authorList>
            <person name="Hellsten U."/>
            <person name="Grimwood J."/>
            <person name="Chapman J.A."/>
            <person name="Shapiro H."/>
            <person name="Aerts A."/>
            <person name="Otillar R.P."/>
            <person name="Terry A.Y."/>
            <person name="Boore J.L."/>
            <person name="Simakov O."/>
            <person name="Marletaz F."/>
            <person name="Cho S.-J."/>
            <person name="Edsinger-Gonzales E."/>
            <person name="Havlak P."/>
            <person name="Kuo D.-H."/>
            <person name="Larsson T."/>
            <person name="Lv J."/>
            <person name="Arendt D."/>
            <person name="Savage R."/>
            <person name="Osoegawa K."/>
            <person name="de Jong P."/>
            <person name="Lindberg D.R."/>
            <person name="Seaver E.C."/>
            <person name="Weisblat D.A."/>
            <person name="Putnam N.H."/>
            <person name="Grigoriev I.V."/>
            <person name="Rokhsar D.S."/>
        </authorList>
    </citation>
    <scope>NUCLEOTIDE SEQUENCE</scope>
    <source>
        <strain evidence="4">I ESC-2004</strain>
    </source>
</reference>
<gene>
    <name evidence="2" type="ORF">CAPTEDRAFT_191410</name>
</gene>
<dbReference type="EnsemblMetazoa" id="CapteT191410">
    <property type="protein sequence ID" value="CapteP191410"/>
    <property type="gene ID" value="CapteG191410"/>
</dbReference>
<dbReference type="HOGENOM" id="CLU_1062632_0_0_1"/>
<feature type="compositionally biased region" description="Acidic residues" evidence="1">
    <location>
        <begin position="214"/>
        <end position="227"/>
    </location>
</feature>
<evidence type="ECO:0000313" key="3">
    <source>
        <dbReference type="EnsemblMetazoa" id="CapteP191410"/>
    </source>
</evidence>
<sequence>MDKCNNEADFTLGLIAYHDTPITDTLPGPAQLMFGRRINSRLGPLRSHSTLNTEQKTLLSEKRAAHLKQPTKQTSLATDQPVWVQHPITRKWHQGTVMRPDDSPRSWWVNEDNSDRLVRRNQHDIRPRRMASSAAERPSARTTVSPDVSNENLSPATSPDLNNQSDATTHSPSSSLPAACKTAQEIHGSNEGTLPKMKLSESWILRRLNRPRNEEEEQRENEEEEQRENENKEIHLKKTRYGSIMPPKRKIKSNEEKNIISS</sequence>
<name>R7TIZ2_CAPTE</name>
<keyword evidence="4" id="KW-1185">Reference proteome</keyword>
<feature type="region of interest" description="Disordered" evidence="1">
    <location>
        <begin position="119"/>
        <end position="197"/>
    </location>
</feature>
<organism evidence="2">
    <name type="scientific">Capitella teleta</name>
    <name type="common">Polychaete worm</name>
    <dbReference type="NCBI Taxonomy" id="283909"/>
    <lineage>
        <taxon>Eukaryota</taxon>
        <taxon>Metazoa</taxon>
        <taxon>Spiralia</taxon>
        <taxon>Lophotrochozoa</taxon>
        <taxon>Annelida</taxon>
        <taxon>Polychaeta</taxon>
        <taxon>Sedentaria</taxon>
        <taxon>Scolecida</taxon>
        <taxon>Capitellidae</taxon>
        <taxon>Capitella</taxon>
    </lineage>
</organism>
<evidence type="ECO:0000313" key="2">
    <source>
        <dbReference type="EMBL" id="ELT93452.1"/>
    </source>
</evidence>
<evidence type="ECO:0000256" key="1">
    <source>
        <dbReference type="SAM" id="MobiDB-lite"/>
    </source>
</evidence>
<accession>R7TIZ2</accession>
<reference evidence="2 4" key="2">
    <citation type="journal article" date="2013" name="Nature">
        <title>Insights into bilaterian evolution from three spiralian genomes.</title>
        <authorList>
            <person name="Simakov O."/>
            <person name="Marletaz F."/>
            <person name="Cho S.J."/>
            <person name="Edsinger-Gonzales E."/>
            <person name="Havlak P."/>
            <person name="Hellsten U."/>
            <person name="Kuo D.H."/>
            <person name="Larsson T."/>
            <person name="Lv J."/>
            <person name="Arendt D."/>
            <person name="Savage R."/>
            <person name="Osoegawa K."/>
            <person name="de Jong P."/>
            <person name="Grimwood J."/>
            <person name="Chapman J.A."/>
            <person name="Shapiro H."/>
            <person name="Aerts A."/>
            <person name="Otillar R.P."/>
            <person name="Terry A.Y."/>
            <person name="Boore J.L."/>
            <person name="Grigoriev I.V."/>
            <person name="Lindberg D.R."/>
            <person name="Seaver E.C."/>
            <person name="Weisblat D.A."/>
            <person name="Putnam N.H."/>
            <person name="Rokhsar D.S."/>
        </authorList>
    </citation>
    <scope>NUCLEOTIDE SEQUENCE</scope>
    <source>
        <strain evidence="2 4">I ESC-2004</strain>
    </source>
</reference>
<evidence type="ECO:0000313" key="4">
    <source>
        <dbReference type="Proteomes" id="UP000014760"/>
    </source>
</evidence>
<proteinExistence type="predicted"/>
<dbReference type="PANTHER" id="PTHR33244:SF3">
    <property type="entry name" value="PEPTIDASE A2 DOMAIN-CONTAINING PROTEIN"/>
    <property type="match status" value="1"/>
</dbReference>